<protein>
    <recommendedName>
        <fullName evidence="8 10">NH(3)-dependent NAD(+) synthetase</fullName>
        <ecNumber evidence="8 10">6.3.1.5</ecNumber>
    </recommendedName>
</protein>
<dbReference type="Pfam" id="PF02540">
    <property type="entry name" value="NAD_synthase"/>
    <property type="match status" value="1"/>
</dbReference>
<gene>
    <name evidence="8 12" type="primary">nadE</name>
    <name evidence="12" type="ORF">SSCH_510009</name>
</gene>
<comment type="subunit">
    <text evidence="8">Homodimer.</text>
</comment>
<dbReference type="HAMAP" id="MF_00193">
    <property type="entry name" value="NadE_ammonia_dep"/>
    <property type="match status" value="1"/>
</dbReference>
<dbReference type="EMBL" id="CDRZ01000249">
    <property type="protein sequence ID" value="CEO89530.1"/>
    <property type="molecule type" value="Genomic_DNA"/>
</dbReference>
<dbReference type="AlphaFoldDB" id="A0A0B7MHI9"/>
<keyword evidence="6 8" id="KW-0460">Magnesium</keyword>
<dbReference type="GO" id="GO:0003952">
    <property type="term" value="F:NAD+ synthase (glutamine-hydrolyzing) activity"/>
    <property type="evidence" value="ECO:0007669"/>
    <property type="project" value="InterPro"/>
</dbReference>
<dbReference type="UniPathway" id="UPA00253">
    <property type="reaction ID" value="UER00333"/>
</dbReference>
<dbReference type="InterPro" id="IPR022310">
    <property type="entry name" value="NAD/GMP_synthase"/>
</dbReference>
<feature type="binding site" description="in other chain" evidence="8">
    <location>
        <begin position="238"/>
        <end position="239"/>
    </location>
    <ligand>
        <name>deamido-NAD(+)</name>
        <dbReference type="ChEBI" id="CHEBI:58437"/>
        <note>ligand shared between two neighboring subunits</note>
    </ligand>
</feature>
<dbReference type="InterPro" id="IPR022926">
    <property type="entry name" value="NH(3)-dep_NAD(+)_synth"/>
</dbReference>
<reference evidence="13" key="1">
    <citation type="submission" date="2015-01" db="EMBL/GenBank/DDBJ databases">
        <authorList>
            <person name="Manzoor Shahid"/>
            <person name="Zubair Saima"/>
        </authorList>
    </citation>
    <scope>NUCLEOTIDE SEQUENCE [LARGE SCALE GENOMIC DNA]</scope>
    <source>
        <strain evidence="13">Sp3</strain>
    </source>
</reference>
<dbReference type="InterPro" id="IPR014729">
    <property type="entry name" value="Rossmann-like_a/b/a_fold"/>
</dbReference>
<evidence type="ECO:0000256" key="10">
    <source>
        <dbReference type="RuleBase" id="RU003812"/>
    </source>
</evidence>
<comment type="function">
    <text evidence="8">Catalyzes the ATP-dependent amidation of deamido-NAD to form NAD. Uses ammonia as a nitrogen source.</text>
</comment>
<dbReference type="Gene3D" id="3.40.50.620">
    <property type="entry name" value="HUPs"/>
    <property type="match status" value="1"/>
</dbReference>
<dbReference type="GO" id="GO:0046872">
    <property type="term" value="F:metal ion binding"/>
    <property type="evidence" value="ECO:0007669"/>
    <property type="project" value="UniProtKB-KW"/>
</dbReference>
<dbReference type="RefSeq" id="WP_232294365.1">
    <property type="nucleotide sequence ID" value="NZ_CDRZ01000249.1"/>
</dbReference>
<evidence type="ECO:0000313" key="12">
    <source>
        <dbReference type="EMBL" id="CEO89530.1"/>
    </source>
</evidence>
<evidence type="ECO:0000256" key="3">
    <source>
        <dbReference type="ARBA" id="ARBA00022723"/>
    </source>
</evidence>
<comment type="pathway">
    <text evidence="8">Cofactor biosynthesis; NAD(+) biosynthesis; NAD(+) from deamido-NAD(+) (ammonia route): step 1/1.</text>
</comment>
<feature type="binding site" description="in other chain" evidence="8">
    <location>
        <position position="154"/>
    </location>
    <ligand>
        <name>deamido-NAD(+)</name>
        <dbReference type="ChEBI" id="CHEBI:58437"/>
        <note>ligand shared between two neighboring subunits</note>
    </ligand>
</feature>
<keyword evidence="5 8" id="KW-0067">ATP-binding</keyword>
<evidence type="ECO:0000256" key="6">
    <source>
        <dbReference type="ARBA" id="ARBA00022842"/>
    </source>
</evidence>
<keyword evidence="3 8" id="KW-0479">Metal-binding</keyword>
<proteinExistence type="inferred from homology"/>
<evidence type="ECO:0000256" key="8">
    <source>
        <dbReference type="HAMAP-Rule" id="MF_00193"/>
    </source>
</evidence>
<dbReference type="GO" id="GO:0009435">
    <property type="term" value="P:NAD+ biosynthetic process"/>
    <property type="evidence" value="ECO:0007669"/>
    <property type="project" value="UniProtKB-UniRule"/>
</dbReference>
<dbReference type="GO" id="GO:0005737">
    <property type="term" value="C:cytoplasm"/>
    <property type="evidence" value="ECO:0007669"/>
    <property type="project" value="InterPro"/>
</dbReference>
<accession>A0A0B7MHI9</accession>
<keyword evidence="4 8" id="KW-0547">Nucleotide-binding</keyword>
<dbReference type="CDD" id="cd00553">
    <property type="entry name" value="NAD_synthase"/>
    <property type="match status" value="1"/>
</dbReference>
<dbReference type="PANTHER" id="PTHR23090">
    <property type="entry name" value="NH 3 /GLUTAMINE-DEPENDENT NAD + SYNTHETASE"/>
    <property type="match status" value="1"/>
</dbReference>
<evidence type="ECO:0000256" key="2">
    <source>
        <dbReference type="ARBA" id="ARBA00022598"/>
    </source>
</evidence>
<keyword evidence="2 8" id="KW-0436">Ligase</keyword>
<dbReference type="GO" id="GO:0005524">
    <property type="term" value="F:ATP binding"/>
    <property type="evidence" value="ECO:0007669"/>
    <property type="project" value="UniProtKB-UniRule"/>
</dbReference>
<dbReference type="Proteomes" id="UP000046155">
    <property type="component" value="Unassembled WGS sequence"/>
</dbReference>
<comment type="catalytic activity">
    <reaction evidence="8 10">
        <text>deamido-NAD(+) + NH4(+) + ATP = AMP + diphosphate + NAD(+) + H(+)</text>
        <dbReference type="Rhea" id="RHEA:21188"/>
        <dbReference type="ChEBI" id="CHEBI:15378"/>
        <dbReference type="ChEBI" id="CHEBI:28938"/>
        <dbReference type="ChEBI" id="CHEBI:30616"/>
        <dbReference type="ChEBI" id="CHEBI:33019"/>
        <dbReference type="ChEBI" id="CHEBI:57540"/>
        <dbReference type="ChEBI" id="CHEBI:58437"/>
        <dbReference type="ChEBI" id="CHEBI:456215"/>
        <dbReference type="EC" id="6.3.1.5"/>
    </reaction>
</comment>
<sequence>MPDKMDIPATALSLIEWIRSQVAGAGAKGVVYGLSGGLDSALVGALCQRAFSESSLAVIMPCHSLDQDMDDARLVADALGLQTRVVVLDHVYDVLRELLDPGGAGLSGEKMQLTLANMKPRLRMIVLYYYASIYNYLVVGGSNKSEITVGYFTKHGDGGSDMIPLGNLVKSQVREMAYYLKVPEKIITKPPSAGLWENQTDEEEMGFSYTMLDRYLLGGDVPDAIRERIEGMRRGSEHKRRTPPIPDF</sequence>
<keyword evidence="13" id="KW-1185">Reference proteome</keyword>
<dbReference type="NCBIfam" id="TIGR00552">
    <property type="entry name" value="nadE"/>
    <property type="match status" value="1"/>
</dbReference>
<comment type="similarity">
    <text evidence="1 8 9">Belongs to the NAD synthetase family.</text>
</comment>
<keyword evidence="7 8" id="KW-0520">NAD</keyword>
<feature type="binding site" description="in other chain" evidence="8">
    <location>
        <position position="121"/>
    </location>
    <ligand>
        <name>deamido-NAD(+)</name>
        <dbReference type="ChEBI" id="CHEBI:58437"/>
        <note>ligand shared between two neighboring subunits</note>
    </ligand>
</feature>
<evidence type="ECO:0000256" key="4">
    <source>
        <dbReference type="ARBA" id="ARBA00022741"/>
    </source>
</evidence>
<dbReference type="PANTHER" id="PTHR23090:SF9">
    <property type="entry name" value="GLUTAMINE-DEPENDENT NAD(+) SYNTHETASE"/>
    <property type="match status" value="1"/>
</dbReference>
<evidence type="ECO:0000313" key="13">
    <source>
        <dbReference type="Proteomes" id="UP000046155"/>
    </source>
</evidence>
<feature type="binding site" evidence="8">
    <location>
        <position position="161"/>
    </location>
    <ligand>
        <name>deamido-NAD(+)</name>
        <dbReference type="ChEBI" id="CHEBI:58437"/>
        <note>ligand shared between two neighboring subunits</note>
    </ligand>
</feature>
<dbReference type="InterPro" id="IPR003694">
    <property type="entry name" value="NAD_synthase"/>
</dbReference>
<evidence type="ECO:0000256" key="7">
    <source>
        <dbReference type="ARBA" id="ARBA00023027"/>
    </source>
</evidence>
<evidence type="ECO:0000256" key="1">
    <source>
        <dbReference type="ARBA" id="ARBA00005859"/>
    </source>
</evidence>
<dbReference type="GO" id="GO:0004359">
    <property type="term" value="F:glutaminase activity"/>
    <property type="evidence" value="ECO:0007669"/>
    <property type="project" value="InterPro"/>
</dbReference>
<feature type="binding site" evidence="8">
    <location>
        <position position="39"/>
    </location>
    <ligand>
        <name>Mg(2+)</name>
        <dbReference type="ChEBI" id="CHEBI:18420"/>
    </ligand>
</feature>
<dbReference type="EC" id="6.3.1.5" evidence="8 10"/>
<organism evidence="12 13">
    <name type="scientific">Syntrophaceticus schinkii</name>
    <dbReference type="NCBI Taxonomy" id="499207"/>
    <lineage>
        <taxon>Bacteria</taxon>
        <taxon>Bacillati</taxon>
        <taxon>Bacillota</taxon>
        <taxon>Clostridia</taxon>
        <taxon>Thermoanaerobacterales</taxon>
        <taxon>Thermoanaerobacterales Family III. Incertae Sedis</taxon>
        <taxon>Syntrophaceticus</taxon>
    </lineage>
</organism>
<feature type="binding site" evidence="8">
    <location>
        <begin position="33"/>
        <end position="40"/>
    </location>
    <ligand>
        <name>ATP</name>
        <dbReference type="ChEBI" id="CHEBI:30616"/>
    </ligand>
</feature>
<dbReference type="GO" id="GO:0008795">
    <property type="term" value="F:NAD+ synthase activity"/>
    <property type="evidence" value="ECO:0007669"/>
    <property type="project" value="UniProtKB-UniRule"/>
</dbReference>
<feature type="binding site" evidence="8">
    <location>
        <position position="170"/>
    </location>
    <ligand>
        <name>ATP</name>
        <dbReference type="ChEBI" id="CHEBI:30616"/>
    </ligand>
</feature>
<feature type="binding site" evidence="8">
    <location>
        <position position="146"/>
    </location>
    <ligand>
        <name>Mg(2+)</name>
        <dbReference type="ChEBI" id="CHEBI:18420"/>
    </ligand>
</feature>
<evidence type="ECO:0000259" key="11">
    <source>
        <dbReference type="Pfam" id="PF02540"/>
    </source>
</evidence>
<feature type="binding site" evidence="8">
    <location>
        <position position="192"/>
    </location>
    <ligand>
        <name>ATP</name>
        <dbReference type="ChEBI" id="CHEBI:30616"/>
    </ligand>
</feature>
<feature type="domain" description="NAD/GMP synthase" evidence="11">
    <location>
        <begin position="14"/>
        <end position="243"/>
    </location>
</feature>
<name>A0A0B7MHI9_9FIRM</name>
<dbReference type="SUPFAM" id="SSF52402">
    <property type="entry name" value="Adenine nucleotide alpha hydrolases-like"/>
    <property type="match status" value="1"/>
</dbReference>
<evidence type="ECO:0000256" key="5">
    <source>
        <dbReference type="ARBA" id="ARBA00022840"/>
    </source>
</evidence>
<comment type="caution">
    <text evidence="8">Lacks conserved residue(s) required for the propagation of feature annotation.</text>
</comment>
<evidence type="ECO:0000256" key="9">
    <source>
        <dbReference type="RuleBase" id="RU003811"/>
    </source>
</evidence>